<organism evidence="2 3">
    <name type="scientific">Daphnia galeata</name>
    <dbReference type="NCBI Taxonomy" id="27404"/>
    <lineage>
        <taxon>Eukaryota</taxon>
        <taxon>Metazoa</taxon>
        <taxon>Ecdysozoa</taxon>
        <taxon>Arthropoda</taxon>
        <taxon>Crustacea</taxon>
        <taxon>Branchiopoda</taxon>
        <taxon>Diplostraca</taxon>
        <taxon>Cladocera</taxon>
        <taxon>Anomopoda</taxon>
        <taxon>Daphniidae</taxon>
        <taxon>Daphnia</taxon>
    </lineage>
</organism>
<dbReference type="AlphaFoldDB" id="A0A8J2S1M5"/>
<accession>A0A8J2S1M5</accession>
<sequence length="365" mass="39990">MSCVTCNIAFSGRTPQIIKCVECFGHVHRSCLPGKGITSTDYVRMKKYGESFEFKCVNCSSNTPGDSHTRNSSSQPSSSGHMHTRNSSSQSSSSGHKHTRNSSSKPSSSGHMHTRDSASQPSTSSHIPIRNSASQPSTSGLITSASEPSTSGLITTRISASQTSSSGHITTKITALQPSLAMTRQASIGQITTRITTSLPSSTAHTTTDITASLPSHASTARSITLSFHPAKWSTTSLQNRPRINWSVFRQDDRTNNDVEGWHNRINEGKNGAFNLFHLIDQLHYEATLISLQAKLMERGEKLRRRNKACQQLQDDLVDLWDQYSNDDLPSKLLLEKVATLYDNYNKAGNHFQIVDDSESDVSSD</sequence>
<evidence type="ECO:0000313" key="3">
    <source>
        <dbReference type="Proteomes" id="UP000789390"/>
    </source>
</evidence>
<reference evidence="2" key="1">
    <citation type="submission" date="2021-11" db="EMBL/GenBank/DDBJ databases">
        <authorList>
            <person name="Schell T."/>
        </authorList>
    </citation>
    <scope>NUCLEOTIDE SEQUENCE</scope>
    <source>
        <strain evidence="2">M5</strain>
    </source>
</reference>
<gene>
    <name evidence="2" type="ORF">DGAL_LOCUS14766</name>
</gene>
<name>A0A8J2S1M5_9CRUS</name>
<feature type="compositionally biased region" description="Polar residues" evidence="1">
    <location>
        <begin position="117"/>
        <end position="150"/>
    </location>
</feature>
<keyword evidence="3" id="KW-1185">Reference proteome</keyword>
<comment type="caution">
    <text evidence="2">The sequence shown here is derived from an EMBL/GenBank/DDBJ whole genome shotgun (WGS) entry which is preliminary data.</text>
</comment>
<dbReference type="EMBL" id="CAKKLH010000310">
    <property type="protein sequence ID" value="CAH0111148.1"/>
    <property type="molecule type" value="Genomic_DNA"/>
</dbReference>
<evidence type="ECO:0000256" key="1">
    <source>
        <dbReference type="SAM" id="MobiDB-lite"/>
    </source>
</evidence>
<evidence type="ECO:0000313" key="2">
    <source>
        <dbReference type="EMBL" id="CAH0111148.1"/>
    </source>
</evidence>
<dbReference type="Proteomes" id="UP000789390">
    <property type="component" value="Unassembled WGS sequence"/>
</dbReference>
<proteinExistence type="predicted"/>
<protein>
    <submittedName>
        <fullName evidence="2">Uncharacterized protein</fullName>
    </submittedName>
</protein>
<feature type="region of interest" description="Disordered" evidence="1">
    <location>
        <begin position="62"/>
        <end position="150"/>
    </location>
</feature>